<feature type="transmembrane region" description="Helical" evidence="2">
    <location>
        <begin position="265"/>
        <end position="283"/>
    </location>
</feature>
<dbReference type="Gene3D" id="2.60.200.20">
    <property type="match status" value="1"/>
</dbReference>
<dbReference type="RefSeq" id="WP_289164022.1">
    <property type="nucleotide sequence ID" value="NZ_JASZZN010000008.1"/>
</dbReference>
<dbReference type="CDD" id="cd00060">
    <property type="entry name" value="FHA"/>
    <property type="match status" value="1"/>
</dbReference>
<evidence type="ECO:0000313" key="5">
    <source>
        <dbReference type="Proteomes" id="UP001239462"/>
    </source>
</evidence>
<dbReference type="InterPro" id="IPR050923">
    <property type="entry name" value="Cell_Proc_Reg/RNA_Proc"/>
</dbReference>
<evidence type="ECO:0000256" key="2">
    <source>
        <dbReference type="SAM" id="Phobius"/>
    </source>
</evidence>
<dbReference type="InterPro" id="IPR000253">
    <property type="entry name" value="FHA_dom"/>
</dbReference>
<dbReference type="SMART" id="SM00240">
    <property type="entry name" value="FHA"/>
    <property type="match status" value="1"/>
</dbReference>
<keyword evidence="5" id="KW-1185">Reference proteome</keyword>
<evidence type="ECO:0000259" key="3">
    <source>
        <dbReference type="PROSITE" id="PS50006"/>
    </source>
</evidence>
<protein>
    <submittedName>
        <fullName evidence="4">FHA domain-containing protein</fullName>
    </submittedName>
</protein>
<organism evidence="4 5">
    <name type="scientific">Roseiconus lacunae</name>
    <dbReference type="NCBI Taxonomy" id="2605694"/>
    <lineage>
        <taxon>Bacteria</taxon>
        <taxon>Pseudomonadati</taxon>
        <taxon>Planctomycetota</taxon>
        <taxon>Planctomycetia</taxon>
        <taxon>Pirellulales</taxon>
        <taxon>Pirellulaceae</taxon>
        <taxon>Roseiconus</taxon>
    </lineage>
</organism>
<dbReference type="PANTHER" id="PTHR23308">
    <property type="entry name" value="NUCLEAR INHIBITOR OF PROTEIN PHOSPHATASE-1"/>
    <property type="match status" value="1"/>
</dbReference>
<name>A0ABT7PIQ1_9BACT</name>
<dbReference type="InterPro" id="IPR008984">
    <property type="entry name" value="SMAD_FHA_dom_sf"/>
</dbReference>
<keyword evidence="2" id="KW-0472">Membrane</keyword>
<keyword evidence="2" id="KW-0812">Transmembrane</keyword>
<dbReference type="EMBL" id="JASZZN010000008">
    <property type="protein sequence ID" value="MDM4016386.1"/>
    <property type="molecule type" value="Genomic_DNA"/>
</dbReference>
<gene>
    <name evidence="4" type="ORF">QTN89_13160</name>
</gene>
<feature type="domain" description="FHA" evidence="3">
    <location>
        <begin position="24"/>
        <end position="73"/>
    </location>
</feature>
<accession>A0ABT7PIQ1</accession>
<evidence type="ECO:0000313" key="4">
    <source>
        <dbReference type="EMBL" id="MDM4016386.1"/>
    </source>
</evidence>
<dbReference type="Pfam" id="PF00498">
    <property type="entry name" value="FHA"/>
    <property type="match status" value="1"/>
</dbReference>
<keyword evidence="2" id="KW-1133">Transmembrane helix</keyword>
<comment type="caution">
    <text evidence="4">The sequence shown here is derived from an EMBL/GenBank/DDBJ whole genome shotgun (WGS) entry which is preliminary data.</text>
</comment>
<evidence type="ECO:0000256" key="1">
    <source>
        <dbReference type="SAM" id="MobiDB-lite"/>
    </source>
</evidence>
<sequence>MPVELVMTEGSRAGTAAPIQIGYYLVGRNKECQIRPKSKSVSRRHSLLLHNEDGFGVLDLKSTGGTYVNGERLTPHQWHVLADGDELRFGKVGFTVSMKMPAFASVSGTEDAASGMEGSGLKSSGLEDSGAESGSDTNAVVDPPASWQNFDVAEFLEAEDQVDQEIRYGKIRGEVASKSAAADDEIALDELEADAKAHETFVGSGADEGASDVGDKVEIEVDAKPKKKPPQRKIDPKEYKRKPRRSIQLPSFGLDFGGSWDWKTIAMFFVAIGIVGFLGYQIYTFSSGPSIEVRQNLD</sequence>
<feature type="region of interest" description="Disordered" evidence="1">
    <location>
        <begin position="222"/>
        <end position="242"/>
    </location>
</feature>
<dbReference type="Proteomes" id="UP001239462">
    <property type="component" value="Unassembled WGS sequence"/>
</dbReference>
<reference evidence="4 5" key="1">
    <citation type="submission" date="2023-06" db="EMBL/GenBank/DDBJ databases">
        <title>Roseiconus lacunae JC819 isolated from Gulf of Mannar region, Tamil Nadu.</title>
        <authorList>
            <person name="Pk S."/>
            <person name="Ch S."/>
            <person name="Ch V.R."/>
        </authorList>
    </citation>
    <scope>NUCLEOTIDE SEQUENCE [LARGE SCALE GENOMIC DNA]</scope>
    <source>
        <strain evidence="4 5">JC819</strain>
    </source>
</reference>
<feature type="region of interest" description="Disordered" evidence="1">
    <location>
        <begin position="110"/>
        <end position="139"/>
    </location>
</feature>
<dbReference type="SUPFAM" id="SSF49879">
    <property type="entry name" value="SMAD/FHA domain"/>
    <property type="match status" value="1"/>
</dbReference>
<dbReference type="PROSITE" id="PS50006">
    <property type="entry name" value="FHA_DOMAIN"/>
    <property type="match status" value="1"/>
</dbReference>
<proteinExistence type="predicted"/>